<dbReference type="Pfam" id="PF02709">
    <property type="entry name" value="Glyco_transf_7C"/>
    <property type="match status" value="1"/>
</dbReference>
<dbReference type="PATRIC" id="fig|101510.16.peg.113"/>
<dbReference type="GO" id="GO:0016757">
    <property type="term" value="F:glycosyltransferase activity"/>
    <property type="evidence" value="ECO:0007669"/>
    <property type="project" value="UniProtKB-KW"/>
</dbReference>
<dbReference type="AlphaFoldDB" id="Q0SKK6"/>
<dbReference type="RefSeq" id="WP_011593421.1">
    <property type="nucleotide sequence ID" value="NC_008268.1"/>
</dbReference>
<reference evidence="7" key="1">
    <citation type="journal article" date="2006" name="Proc. Natl. Acad. Sci. U.S.A.">
        <title>The complete genome of Rhodococcus sp. RHA1 provides insights into a catabolic powerhouse.</title>
        <authorList>
            <person name="McLeod M.P."/>
            <person name="Warren R.L."/>
            <person name="Hsiao W.W.L."/>
            <person name="Araki N."/>
            <person name="Myhre M."/>
            <person name="Fernandes C."/>
            <person name="Miyazawa D."/>
            <person name="Wong W."/>
            <person name="Lillquist A.L."/>
            <person name="Wang D."/>
            <person name="Dosanjh M."/>
            <person name="Hara H."/>
            <person name="Petrescu A."/>
            <person name="Morin R.D."/>
            <person name="Yang G."/>
            <person name="Stott J.M."/>
            <person name="Schein J.E."/>
            <person name="Shin H."/>
            <person name="Smailus D."/>
            <person name="Siddiqui A.S."/>
            <person name="Marra M.A."/>
            <person name="Jones S.J.M."/>
            <person name="Holt R."/>
            <person name="Brinkman F.S.L."/>
            <person name="Miyauchi K."/>
            <person name="Fukuda M."/>
            <person name="Davies J.E."/>
            <person name="Mohn W.W."/>
            <person name="Eltis L.D."/>
        </authorList>
    </citation>
    <scope>NUCLEOTIDE SEQUENCE [LARGE SCALE GENOMIC DNA]</scope>
    <source>
        <strain evidence="7">RHA1</strain>
    </source>
</reference>
<comment type="pathway">
    <text evidence="1">Cell wall biogenesis; cell wall polysaccharide biosynthesis.</text>
</comment>
<keyword evidence="4 6" id="KW-0808">Transferase</keyword>
<dbReference type="HOGENOM" id="CLU_077127_0_0_11"/>
<accession>Q0SKK6</accession>
<evidence type="ECO:0000256" key="2">
    <source>
        <dbReference type="ARBA" id="ARBA00006739"/>
    </source>
</evidence>
<evidence type="ECO:0000313" key="6">
    <source>
        <dbReference type="EMBL" id="ABG91930.1"/>
    </source>
</evidence>
<name>Q0SKK6_RHOJR</name>
<evidence type="ECO:0000313" key="7">
    <source>
        <dbReference type="Proteomes" id="UP000008710"/>
    </source>
</evidence>
<sequence length="274" mass="30041">MKVAVVTIAARRDRHLRMQLRSLERSQRTCDDHIVVAMGDPRTMDTVSENGHARGIWLDHDDGPLPLAAARNAGADAALAAGADLLVFLDVDCLASEGLLGCYVSAAEHPDNRSALLSGPVTYLPPPEPAGYDLAGLGRLRSPHPARPAPPHGTVTAGSDFDLFWSLSFAVGRATWQHIGGFCTDYTGYGGEDTDFAQTARAAGVGLRWVGGADAFHQYHPVSDPPVEHLRDILTNAHTFHRRWGWWPMQGWLRAFEADGLIEYDRDRRTWVRS</sequence>
<dbReference type="eggNOG" id="COG1216">
    <property type="taxonomic scope" value="Bacteria"/>
</dbReference>
<dbReference type="PANTHER" id="PTHR43179:SF12">
    <property type="entry name" value="GALACTOFURANOSYLTRANSFERASE GLFT2"/>
    <property type="match status" value="1"/>
</dbReference>
<dbReference type="InterPro" id="IPR029044">
    <property type="entry name" value="Nucleotide-diphossugar_trans"/>
</dbReference>
<dbReference type="EMBL" id="CP000431">
    <property type="protein sequence ID" value="ABG91930.1"/>
    <property type="molecule type" value="Genomic_DNA"/>
</dbReference>
<evidence type="ECO:0000256" key="4">
    <source>
        <dbReference type="ARBA" id="ARBA00022679"/>
    </source>
</evidence>
<keyword evidence="3" id="KW-0328">Glycosyltransferase</keyword>
<proteinExistence type="inferred from homology"/>
<evidence type="ECO:0000256" key="1">
    <source>
        <dbReference type="ARBA" id="ARBA00004776"/>
    </source>
</evidence>
<organism evidence="6 7">
    <name type="scientific">Rhodococcus jostii (strain RHA1)</name>
    <dbReference type="NCBI Taxonomy" id="101510"/>
    <lineage>
        <taxon>Bacteria</taxon>
        <taxon>Bacillati</taxon>
        <taxon>Actinomycetota</taxon>
        <taxon>Actinomycetes</taxon>
        <taxon>Mycobacteriales</taxon>
        <taxon>Nocardiaceae</taxon>
        <taxon>Rhodococcus</taxon>
    </lineage>
</organism>
<evidence type="ECO:0000256" key="3">
    <source>
        <dbReference type="ARBA" id="ARBA00022676"/>
    </source>
</evidence>
<evidence type="ECO:0000259" key="5">
    <source>
        <dbReference type="Pfam" id="PF02709"/>
    </source>
</evidence>
<dbReference type="Gene3D" id="3.90.550.10">
    <property type="entry name" value="Spore Coat Polysaccharide Biosynthesis Protein SpsA, Chain A"/>
    <property type="match status" value="1"/>
</dbReference>
<dbReference type="OrthoDB" id="6653642at2"/>
<dbReference type="Proteomes" id="UP000008710">
    <property type="component" value="Chromosome"/>
</dbReference>
<comment type="similarity">
    <text evidence="2">Belongs to the glycosyltransferase 2 family.</text>
</comment>
<dbReference type="InterPro" id="IPR027791">
    <property type="entry name" value="Galactosyl_T_C"/>
</dbReference>
<feature type="domain" description="Galactosyltransferase C-terminal" evidence="5">
    <location>
        <begin position="168"/>
        <end position="219"/>
    </location>
</feature>
<dbReference type="SUPFAM" id="SSF53448">
    <property type="entry name" value="Nucleotide-diphospho-sugar transferases"/>
    <property type="match status" value="1"/>
</dbReference>
<dbReference type="KEGG" id="rha:RHA1_ro00094"/>
<protein>
    <submittedName>
        <fullName evidence="6">Possible sugar transferase</fullName>
    </submittedName>
</protein>
<dbReference type="PANTHER" id="PTHR43179">
    <property type="entry name" value="RHAMNOSYLTRANSFERASE WBBL"/>
    <property type="match status" value="1"/>
</dbReference>
<gene>
    <name evidence="6" type="ordered locus">RHA1_ro00094</name>
</gene>